<evidence type="ECO:0000256" key="2">
    <source>
        <dbReference type="SAM" id="MobiDB-lite"/>
    </source>
</evidence>
<dbReference type="OrthoDB" id="445556at2759"/>
<dbReference type="Proteomes" id="UP000467700">
    <property type="component" value="Unassembled WGS sequence"/>
</dbReference>
<organism evidence="4 5">
    <name type="scientific">Cyclocybe aegerita</name>
    <name type="common">Black poplar mushroom</name>
    <name type="synonym">Agrocybe aegerita</name>
    <dbReference type="NCBI Taxonomy" id="1973307"/>
    <lineage>
        <taxon>Eukaryota</taxon>
        <taxon>Fungi</taxon>
        <taxon>Dikarya</taxon>
        <taxon>Basidiomycota</taxon>
        <taxon>Agaricomycotina</taxon>
        <taxon>Agaricomycetes</taxon>
        <taxon>Agaricomycetidae</taxon>
        <taxon>Agaricales</taxon>
        <taxon>Agaricineae</taxon>
        <taxon>Bolbitiaceae</taxon>
        <taxon>Cyclocybe</taxon>
    </lineage>
</organism>
<keyword evidence="1" id="KW-0143">Chaperone</keyword>
<dbReference type="CDD" id="cd06257">
    <property type="entry name" value="DnaJ"/>
    <property type="match status" value="1"/>
</dbReference>
<dbReference type="SMART" id="SM00271">
    <property type="entry name" value="DnaJ"/>
    <property type="match status" value="1"/>
</dbReference>
<feature type="domain" description="J" evidence="3">
    <location>
        <begin position="62"/>
        <end position="140"/>
    </location>
</feature>
<dbReference type="PROSITE" id="PS50076">
    <property type="entry name" value="DNAJ_2"/>
    <property type="match status" value="1"/>
</dbReference>
<name>A0A8S0W8W4_CYCAE</name>
<dbReference type="InterPro" id="IPR051938">
    <property type="entry name" value="Apopto_cytoskel_mod"/>
</dbReference>
<dbReference type="AlphaFoldDB" id="A0A8S0W8W4"/>
<dbReference type="Pfam" id="PF00226">
    <property type="entry name" value="DnaJ"/>
    <property type="match status" value="1"/>
</dbReference>
<evidence type="ECO:0000313" key="5">
    <source>
        <dbReference type="Proteomes" id="UP000467700"/>
    </source>
</evidence>
<reference evidence="4 5" key="1">
    <citation type="submission" date="2020-01" db="EMBL/GenBank/DDBJ databases">
        <authorList>
            <person name="Gupta K D."/>
        </authorList>
    </citation>
    <scope>NUCLEOTIDE SEQUENCE [LARGE SCALE GENOMIC DNA]</scope>
</reference>
<dbReference type="EMBL" id="CACVBS010000034">
    <property type="protein sequence ID" value="CAA7261766.1"/>
    <property type="molecule type" value="Genomic_DNA"/>
</dbReference>
<evidence type="ECO:0000256" key="1">
    <source>
        <dbReference type="ARBA" id="ARBA00023186"/>
    </source>
</evidence>
<gene>
    <name evidence="4" type="ORF">AAE3_LOCUS3998</name>
</gene>
<feature type="region of interest" description="Disordered" evidence="2">
    <location>
        <begin position="34"/>
        <end position="60"/>
    </location>
</feature>
<dbReference type="InterPro" id="IPR036869">
    <property type="entry name" value="J_dom_sf"/>
</dbReference>
<evidence type="ECO:0000259" key="3">
    <source>
        <dbReference type="PROSITE" id="PS50076"/>
    </source>
</evidence>
<dbReference type="PANTHER" id="PTHR44145">
    <property type="entry name" value="DNAJ HOMOLOG SUBFAMILY A MEMBER 3, MITOCHONDRIAL"/>
    <property type="match status" value="1"/>
</dbReference>
<feature type="region of interest" description="Disordered" evidence="2">
    <location>
        <begin position="201"/>
        <end position="225"/>
    </location>
</feature>
<dbReference type="PANTHER" id="PTHR44145:SF3">
    <property type="entry name" value="DNAJ HOMOLOG SUBFAMILY A MEMBER 3, MITOCHONDRIAL"/>
    <property type="match status" value="1"/>
</dbReference>
<feature type="compositionally biased region" description="Low complexity" evidence="2">
    <location>
        <begin position="35"/>
        <end position="49"/>
    </location>
</feature>
<evidence type="ECO:0000313" key="4">
    <source>
        <dbReference type="EMBL" id="CAA7261766.1"/>
    </source>
</evidence>
<dbReference type="Gene3D" id="1.10.287.110">
    <property type="entry name" value="DnaJ domain"/>
    <property type="match status" value="1"/>
</dbReference>
<comment type="caution">
    <text evidence="4">The sequence shown here is derived from an EMBL/GenBank/DDBJ whole genome shotgun (WGS) entry which is preliminary data.</text>
</comment>
<dbReference type="SUPFAM" id="SSF46565">
    <property type="entry name" value="Chaperone J-domain"/>
    <property type="match status" value="1"/>
</dbReference>
<dbReference type="InterPro" id="IPR001623">
    <property type="entry name" value="DnaJ_domain"/>
</dbReference>
<protein>
    <recommendedName>
        <fullName evidence="3">J domain-containing protein</fullName>
    </recommendedName>
</protein>
<keyword evidence="5" id="KW-1185">Reference proteome</keyword>
<dbReference type="PRINTS" id="PR00625">
    <property type="entry name" value="JDOMAIN"/>
</dbReference>
<proteinExistence type="predicted"/>
<sequence length="225" mass="24881">MPLSQKLASNVRSWSLAPQRRQIARFSGRATHAVAAEASSPSQSTSSAAQNPFPYPTHRNPSPHQIFHLPRNATDADIKVRYYDLVRLYHPDKPCGVSPEIAHERFQAISAAYDVLRGKKLDDTLAGESGSTDTRYQTTAAYRAMRRKRQELYDSGAVDDSRKDKIILFGVFATILIVIVNTATTRREALAEAVARSRHIAASQTHSRRARHDGQLSADAGSDNV</sequence>
<accession>A0A8S0W8W4</accession>